<evidence type="ECO:0000256" key="8">
    <source>
        <dbReference type="HAMAP-Rule" id="MF_01658"/>
    </source>
</evidence>
<evidence type="ECO:0000256" key="4">
    <source>
        <dbReference type="ARBA" id="ARBA00023002"/>
    </source>
</evidence>
<evidence type="ECO:0000256" key="6">
    <source>
        <dbReference type="ARBA" id="ARBA00023033"/>
    </source>
</evidence>
<feature type="binding site" evidence="8">
    <location>
        <position position="35"/>
    </location>
    <ligand>
        <name>Fe cation</name>
        <dbReference type="ChEBI" id="CHEBI:24875"/>
        <label>1</label>
    </ligand>
</feature>
<feature type="binding site" evidence="8">
    <location>
        <position position="152"/>
    </location>
    <ligand>
        <name>Fe cation</name>
        <dbReference type="ChEBI" id="CHEBI:24875"/>
        <label>2</label>
    </ligand>
</feature>
<dbReference type="RefSeq" id="WP_251934027.1">
    <property type="nucleotide sequence ID" value="NZ_CP098747.1"/>
</dbReference>
<comment type="function">
    <text evidence="8">Catalyzes the hydroxylation of 2-nonaprenyl-3-methyl-6-methoxy-1,4-benzoquinol during ubiquinone biosynthesis.</text>
</comment>
<dbReference type="HAMAP" id="MF_01658">
    <property type="entry name" value="COQ7"/>
    <property type="match status" value="1"/>
</dbReference>
<dbReference type="EC" id="1.14.99.60" evidence="8"/>
<keyword evidence="3 8" id="KW-0479">Metal-binding</keyword>
<protein>
    <recommendedName>
        <fullName evidence="8">3-demethoxyubiquinol 3-hydroxylase</fullName>
        <shortName evidence="8">DMQ hydroxylase</shortName>
        <ecNumber evidence="8">1.14.99.60</ecNumber>
    </recommendedName>
    <alternativeName>
        <fullName evidence="8">2-nonaprenyl-3-methyl-6-methoxy-1,4-benzoquinol hydroxylase</fullName>
    </alternativeName>
</protein>
<sequence length="188" mass="21174">MTEDEKPKSKLGRQPGDLNPRELLERIVRVDHAGEYGAVRIYEGQLAVLKDAPESDIIRHMKEQEEVHREKFEDLIAEYRVRPTLLSPLWHVAGFALGAGTAMLGKEAAMACTEAVEEVIDEHYQDQLEQLGNSEPELKEVIEKFRNEEIEHRDIARNEGAADAPGYELLTSAVKTGSKLAIWLSSRV</sequence>
<dbReference type="CDD" id="cd01042">
    <property type="entry name" value="DMQH"/>
    <property type="match status" value="1"/>
</dbReference>
<feature type="binding site" evidence="8">
    <location>
        <position position="149"/>
    </location>
    <ligand>
        <name>Fe cation</name>
        <dbReference type="ChEBI" id="CHEBI:24875"/>
        <label>2</label>
    </ligand>
</feature>
<keyword evidence="7 8" id="KW-0472">Membrane</keyword>
<evidence type="ECO:0000256" key="7">
    <source>
        <dbReference type="ARBA" id="ARBA00023136"/>
    </source>
</evidence>
<comment type="cofactor">
    <cofactor evidence="8">
        <name>Fe cation</name>
        <dbReference type="ChEBI" id="CHEBI:24875"/>
    </cofactor>
    <text evidence="8">Binds 2 iron ions per subunit.</text>
</comment>
<comment type="subcellular location">
    <subcellularLocation>
        <location evidence="8">Cell membrane</location>
        <topology evidence="8">Peripheral membrane protein</topology>
    </subcellularLocation>
</comment>
<feature type="binding site" evidence="8">
    <location>
        <position position="68"/>
    </location>
    <ligand>
        <name>Fe cation</name>
        <dbReference type="ChEBI" id="CHEBI:24875"/>
        <label>1</label>
    </ligand>
</feature>
<feature type="binding site" evidence="8">
    <location>
        <position position="117"/>
    </location>
    <ligand>
        <name>Fe cation</name>
        <dbReference type="ChEBI" id="CHEBI:24875"/>
        <label>2</label>
    </ligand>
</feature>
<accession>A0ABY4W1F1</accession>
<evidence type="ECO:0000313" key="9">
    <source>
        <dbReference type="EMBL" id="USG61040.1"/>
    </source>
</evidence>
<feature type="binding site" evidence="8">
    <location>
        <position position="65"/>
    </location>
    <ligand>
        <name>Fe cation</name>
        <dbReference type="ChEBI" id="CHEBI:24875"/>
        <label>1</label>
    </ligand>
</feature>
<name>A0ABY4W1F1_9PROT</name>
<evidence type="ECO:0000256" key="2">
    <source>
        <dbReference type="ARBA" id="ARBA00022688"/>
    </source>
</evidence>
<keyword evidence="4 8" id="KW-0560">Oxidoreductase</keyword>
<keyword evidence="8" id="KW-1003">Cell membrane</keyword>
<comment type="catalytic activity">
    <reaction evidence="8">
        <text>a 5-methoxy-2-methyl-3-(all-trans-polyprenyl)benzene-1,4-diol + AH2 + O2 = a 3-demethylubiquinol + A + H2O</text>
        <dbReference type="Rhea" id="RHEA:50908"/>
        <dbReference type="Rhea" id="RHEA-COMP:10859"/>
        <dbReference type="Rhea" id="RHEA-COMP:10914"/>
        <dbReference type="ChEBI" id="CHEBI:13193"/>
        <dbReference type="ChEBI" id="CHEBI:15377"/>
        <dbReference type="ChEBI" id="CHEBI:15379"/>
        <dbReference type="ChEBI" id="CHEBI:17499"/>
        <dbReference type="ChEBI" id="CHEBI:84167"/>
        <dbReference type="ChEBI" id="CHEBI:84422"/>
        <dbReference type="EC" id="1.14.99.60"/>
    </reaction>
</comment>
<dbReference type="SUPFAM" id="SSF47240">
    <property type="entry name" value="Ferritin-like"/>
    <property type="match status" value="1"/>
</dbReference>
<dbReference type="EMBL" id="CP098747">
    <property type="protein sequence ID" value="USG61040.1"/>
    <property type="molecule type" value="Genomic_DNA"/>
</dbReference>
<evidence type="ECO:0000256" key="5">
    <source>
        <dbReference type="ARBA" id="ARBA00023004"/>
    </source>
</evidence>
<keyword evidence="2 8" id="KW-0831">Ubiquinone biosynthesis</keyword>
<reference evidence="9" key="1">
    <citation type="submission" date="2022-06" db="EMBL/GenBank/DDBJ databases">
        <title>Sneathiella actinostolidae sp. nov., isolated from a sea anemonein the Western Pacific Ocean.</title>
        <authorList>
            <person name="Wei M.J."/>
        </authorList>
    </citation>
    <scope>NUCLEOTIDE SEQUENCE</scope>
    <source>
        <strain evidence="9">PHK-P5</strain>
    </source>
</reference>
<dbReference type="InterPro" id="IPR009078">
    <property type="entry name" value="Ferritin-like_SF"/>
</dbReference>
<keyword evidence="10" id="KW-1185">Reference proteome</keyword>
<comment type="pathway">
    <text evidence="1 8">Cofactor biosynthesis; ubiquinone biosynthesis.</text>
</comment>
<keyword evidence="6 8" id="KW-0503">Monooxygenase</keyword>
<feature type="binding site" evidence="8">
    <location>
        <position position="149"/>
    </location>
    <ligand>
        <name>Fe cation</name>
        <dbReference type="ChEBI" id="CHEBI:24875"/>
        <label>1</label>
    </ligand>
</feature>
<dbReference type="Proteomes" id="UP001056291">
    <property type="component" value="Chromosome"/>
</dbReference>
<dbReference type="InterPro" id="IPR011566">
    <property type="entry name" value="Ubq_synth_Coq7"/>
</dbReference>
<comment type="similarity">
    <text evidence="8">Belongs to the COQ7 family.</text>
</comment>
<evidence type="ECO:0000256" key="3">
    <source>
        <dbReference type="ARBA" id="ARBA00022723"/>
    </source>
</evidence>
<dbReference type="PANTHER" id="PTHR11237:SF4">
    <property type="entry name" value="5-DEMETHOXYUBIQUINONE HYDROXYLASE, MITOCHONDRIAL"/>
    <property type="match status" value="1"/>
</dbReference>
<feature type="binding site" evidence="8">
    <location>
        <position position="65"/>
    </location>
    <ligand>
        <name>Fe cation</name>
        <dbReference type="ChEBI" id="CHEBI:24875"/>
        <label>2</label>
    </ligand>
</feature>
<organism evidence="9 10">
    <name type="scientific">Sneathiella marina</name>
    <dbReference type="NCBI Taxonomy" id="2950108"/>
    <lineage>
        <taxon>Bacteria</taxon>
        <taxon>Pseudomonadati</taxon>
        <taxon>Pseudomonadota</taxon>
        <taxon>Alphaproteobacteria</taxon>
        <taxon>Sneathiellales</taxon>
        <taxon>Sneathiellaceae</taxon>
        <taxon>Sneathiella</taxon>
    </lineage>
</organism>
<keyword evidence="5 8" id="KW-0408">Iron</keyword>
<dbReference type="PANTHER" id="PTHR11237">
    <property type="entry name" value="COENZYME Q10 BIOSYNTHESIS PROTEIN 7"/>
    <property type="match status" value="1"/>
</dbReference>
<gene>
    <name evidence="8" type="primary">coq7</name>
    <name evidence="9" type="ORF">NBZ79_17940</name>
</gene>
<evidence type="ECO:0000313" key="10">
    <source>
        <dbReference type="Proteomes" id="UP001056291"/>
    </source>
</evidence>
<proteinExistence type="inferred from homology"/>
<evidence type="ECO:0000256" key="1">
    <source>
        <dbReference type="ARBA" id="ARBA00004749"/>
    </source>
</evidence>
<dbReference type="Pfam" id="PF03232">
    <property type="entry name" value="COQ7"/>
    <property type="match status" value="1"/>
</dbReference>